<dbReference type="Pfam" id="PF00307">
    <property type="entry name" value="CH"/>
    <property type="match status" value="1"/>
</dbReference>
<feature type="region of interest" description="Disordered" evidence="3">
    <location>
        <begin position="407"/>
        <end position="432"/>
    </location>
</feature>
<dbReference type="SMART" id="SM00150">
    <property type="entry name" value="SPEC"/>
    <property type="match status" value="3"/>
</dbReference>
<feature type="region of interest" description="Disordered" evidence="3">
    <location>
        <begin position="516"/>
        <end position="537"/>
    </location>
</feature>
<evidence type="ECO:0000313" key="5">
    <source>
        <dbReference type="Proteomes" id="UP000887561"/>
    </source>
</evidence>
<feature type="compositionally biased region" description="Basic and acidic residues" evidence="3">
    <location>
        <begin position="964"/>
        <end position="985"/>
    </location>
</feature>
<dbReference type="InterPro" id="IPR002017">
    <property type="entry name" value="Spectrin_repeat"/>
</dbReference>
<feature type="coiled-coil region" evidence="2">
    <location>
        <begin position="1721"/>
        <end position="1748"/>
    </location>
</feature>
<dbReference type="PROSITE" id="PS50021">
    <property type="entry name" value="CH"/>
    <property type="match status" value="1"/>
</dbReference>
<dbReference type="InterPro" id="IPR036872">
    <property type="entry name" value="CH_dom_sf"/>
</dbReference>
<name>A0A915LQS9_MELJA</name>
<dbReference type="CDD" id="cd00176">
    <property type="entry name" value="SPEC"/>
    <property type="match status" value="1"/>
</dbReference>
<evidence type="ECO:0000313" key="6">
    <source>
        <dbReference type="WBParaSite" id="scaffold1441_cov254.g3103"/>
    </source>
</evidence>
<keyword evidence="5" id="KW-1185">Reference proteome</keyword>
<keyword evidence="2" id="KW-0175">Coiled coil</keyword>
<feature type="coiled-coil region" evidence="2">
    <location>
        <begin position="724"/>
        <end position="789"/>
    </location>
</feature>
<dbReference type="WBParaSite" id="scaffold1441_cov254.g3103">
    <property type="protein sequence ID" value="scaffold1441_cov254.g3103"/>
    <property type="gene ID" value="scaffold1441_cov254.g3103"/>
</dbReference>
<keyword evidence="1" id="KW-0677">Repeat</keyword>
<proteinExistence type="predicted"/>
<feature type="domain" description="Calponin-homology (CH)" evidence="4">
    <location>
        <begin position="121"/>
        <end position="226"/>
    </location>
</feature>
<evidence type="ECO:0000256" key="1">
    <source>
        <dbReference type="ARBA" id="ARBA00022737"/>
    </source>
</evidence>
<feature type="compositionally biased region" description="Basic and acidic residues" evidence="3">
    <location>
        <begin position="412"/>
        <end position="421"/>
    </location>
</feature>
<dbReference type="Pfam" id="PF00435">
    <property type="entry name" value="Spectrin"/>
    <property type="match status" value="1"/>
</dbReference>
<feature type="region of interest" description="Disordered" evidence="3">
    <location>
        <begin position="879"/>
        <end position="986"/>
    </location>
</feature>
<evidence type="ECO:0000256" key="3">
    <source>
        <dbReference type="SAM" id="MobiDB-lite"/>
    </source>
</evidence>
<feature type="region of interest" description="Disordered" evidence="3">
    <location>
        <begin position="464"/>
        <end position="487"/>
    </location>
</feature>
<feature type="compositionally biased region" description="Basic and acidic residues" evidence="3">
    <location>
        <begin position="14"/>
        <end position="27"/>
    </location>
</feature>
<accession>A0A915LQS9</accession>
<feature type="region of interest" description="Disordered" evidence="3">
    <location>
        <begin position="1"/>
        <end position="27"/>
    </location>
</feature>
<evidence type="ECO:0000256" key="2">
    <source>
        <dbReference type="SAM" id="Coils"/>
    </source>
</evidence>
<protein>
    <submittedName>
        <fullName evidence="6">Calponin-homology (CH) domain-containing protein</fullName>
    </submittedName>
</protein>
<dbReference type="Proteomes" id="UP000887561">
    <property type="component" value="Unplaced"/>
</dbReference>
<feature type="compositionally biased region" description="Polar residues" evidence="3">
    <location>
        <begin position="249"/>
        <end position="262"/>
    </location>
</feature>
<reference evidence="6" key="1">
    <citation type="submission" date="2022-11" db="UniProtKB">
        <authorList>
            <consortium name="WormBaseParasite"/>
        </authorList>
    </citation>
    <scope>IDENTIFICATION</scope>
</reference>
<organism evidence="5 6">
    <name type="scientific">Meloidogyne javanica</name>
    <name type="common">Root-knot nematode worm</name>
    <dbReference type="NCBI Taxonomy" id="6303"/>
    <lineage>
        <taxon>Eukaryota</taxon>
        <taxon>Metazoa</taxon>
        <taxon>Ecdysozoa</taxon>
        <taxon>Nematoda</taxon>
        <taxon>Chromadorea</taxon>
        <taxon>Rhabditida</taxon>
        <taxon>Tylenchina</taxon>
        <taxon>Tylenchomorpha</taxon>
        <taxon>Tylenchoidea</taxon>
        <taxon>Meloidogynidae</taxon>
        <taxon>Meloidogyninae</taxon>
        <taxon>Meloidogyne</taxon>
        <taxon>Meloidogyne incognita group</taxon>
    </lineage>
</organism>
<dbReference type="PANTHER" id="PTHR11915">
    <property type="entry name" value="SPECTRIN/FILAMIN RELATED CYTOSKELETAL PROTEIN"/>
    <property type="match status" value="1"/>
</dbReference>
<sequence>MLFSGGTAGTKGTPPKESKKERKPDKEEKYEIKEAVFLRWANSIIDGDLQDLREIADVKYLSKFATLILGVPVALSGKNEADDIDAIFHAMVPDDPDDRLFQISVNDLLSGNQKTLLTMCWQLIQIFWEKCLDATASYPDVIINDFTSSFRDGMAINILIKSFDDSLIDLSEISELRGEDRIENALSLARRHFRVPKLIQPKEFYSEHLDMKSVSCYLMMLYLGMCESSTRPQRIPSTRRRSTLATTTVGNESISAPSTPSGAQQPQQTNIAQTAITTTSIPTAITTEAVTSFPEAIIHSQIQQQQILSGLPVARHSIAQAVVQIPVIYAQQQNLVQSAHLTDSSNSVASAPPYPGGNPLQRIIQANMLSPPSNSQSTKAFIPLLQAVPSTTSTSIISPLAQQSHNQAQLLEHQKQIESQKEQQQQSLFQPPTVQIQSASQLPMLLMQQQTSLHNYRPLQLLPPLPQVLPSNQPLPSLNNSPNRELNQQLSPKSLAQFTLPPQQFIGISDVMETGMRSRKSSSCSSSRTSRSRRKPEELLQEYGDYLQQVLTWLNEAEQELASMSSTQEDENELPSLETAKEKFHEHEKYMQSLTQSQESVGRVLHRGHHLSKKLEDPEQSTAIINQLKSVQTRWELIRIGAMERQTALQQQIEKIQRAHLDELIEWLEGIERRSRQQLCPLAENIDVCLKQRVEAGALKRQMDEKQPVFAQLSSFVEVVDQSSQQKQKEVEEQRSNLQNLEILVKQVDKRWNKLLELISLHTKLLEGLGDLLEKYEQLNNEIFEWLNEKLNKLNKLKTPNELNTEEEVQNYLGILRSMEKSLENQKELFEKFSTISKELLNRFEKGKNLGASQNIRDKLNELNNKREGILNKLEENSEMSGKVKLQTSELPIPSIEDEEQPRRKITLETIYSVDESRRGSESPQSAAKKRKLLQLPPAEHLTIEETEEGPVKKEFRFEEEEIKELKESDYEKQSSPKQTEEEKPSTLLNQFIQKVSSLNQKLQPLIEWTKSEFVQQQMSSQQEKESLTIKNPQNIKQAVLNCQKRLNEVREMEPAVTKLQIQLEFLHNRVKLSSKQLHAVNEIFDDFMSRWSCIVGIINQWLIASSKYLDELPPKMPANDKFDKIAKIAKQLGEQQAHLSHLKRLAKLSPEEIKALLELEKRMISLLNRIDKLTDATEEEEQSTKLKIEEKIRPQIGSRLSPRTTTVQMKLLAEEEKEIKASNLDLEKEEDDEWTKWLREKERELNLNEECIPGDLKSLSAQLEKCDEMITELRNKRCAASSSESDVEMVAPLEGLLRAAETKRNHCVDSINKTQLSIHKAVKLEEIGDQFKRELEWLRRNLSVDESSLKESFERIKYLKTSLQLQEETKKETLNLLEEVAQIALKKKSSSSNISGEQMKERINKLKNQWKMIENEIEFAEFKQPIGLFERMDRIQQQLTEIESSMDDLAGIESENCEFCLLHLEQIQNQLEELSTDCAACEASRDTLIREGIIEEIQAIKLSAQLSEMTKKCVDELENRATINIQRLKRAVDFQTQRCVKIIDELYRQLRAATDSTSKANELESFLRNLAVRLPKEKIEFIKNAEQRCSNLRDKLDDWNELINNQIPQEPACTSPLSIGEISPTTAYQGGLNENESLEDVRDFGQQVQSTIEHFERAKRHLNYSRHPVNNLQDWEQRLNKIGQYVANRKLNFDVLIAGGKHIAESGPIELLTSAALSKLDELIDLVHNVDEQVEREEQRLHNICQQFGIFNGQTQMARERLEAMEMKANTLNTHAIDPTPVIVS</sequence>
<evidence type="ECO:0000259" key="4">
    <source>
        <dbReference type="PROSITE" id="PS50021"/>
    </source>
</evidence>
<dbReference type="SUPFAM" id="SSF47576">
    <property type="entry name" value="Calponin-homology domain, CH-domain"/>
    <property type="match status" value="1"/>
</dbReference>
<feature type="coiled-coil region" evidence="2">
    <location>
        <begin position="1397"/>
        <end position="1424"/>
    </location>
</feature>
<dbReference type="InterPro" id="IPR018159">
    <property type="entry name" value="Spectrin/alpha-actinin"/>
</dbReference>
<dbReference type="SUPFAM" id="SSF46966">
    <property type="entry name" value="Spectrin repeat"/>
    <property type="match status" value="3"/>
</dbReference>
<dbReference type="InterPro" id="IPR001715">
    <property type="entry name" value="CH_dom"/>
</dbReference>
<feature type="region of interest" description="Disordered" evidence="3">
    <location>
        <begin position="231"/>
        <end position="269"/>
    </location>
</feature>
<feature type="compositionally biased region" description="Low complexity" evidence="3">
    <location>
        <begin position="468"/>
        <end position="483"/>
    </location>
</feature>
<dbReference type="SMART" id="SM00033">
    <property type="entry name" value="CH"/>
    <property type="match status" value="1"/>
</dbReference>
<dbReference type="Gene3D" id="1.20.58.60">
    <property type="match status" value="3"/>
</dbReference>
<dbReference type="Gene3D" id="1.10.418.10">
    <property type="entry name" value="Calponin-like domain"/>
    <property type="match status" value="1"/>
</dbReference>